<organism evidence="13 14">
    <name type="scientific">Paenibacillus algicola</name>
    <dbReference type="NCBI Taxonomy" id="2565926"/>
    <lineage>
        <taxon>Bacteria</taxon>
        <taxon>Bacillati</taxon>
        <taxon>Bacillota</taxon>
        <taxon>Bacilli</taxon>
        <taxon>Bacillales</taxon>
        <taxon>Paenibacillaceae</taxon>
        <taxon>Paenibacillus</taxon>
    </lineage>
</organism>
<evidence type="ECO:0000313" key="13">
    <source>
        <dbReference type="EMBL" id="QCT01901.1"/>
    </source>
</evidence>
<keyword evidence="5 13" id="KW-0808">Transferase</keyword>
<dbReference type="Proteomes" id="UP000300879">
    <property type="component" value="Chromosome"/>
</dbReference>
<gene>
    <name evidence="13" type="ORF">E6C60_1183</name>
</gene>
<accession>A0A4P8XKF5</accession>
<evidence type="ECO:0000259" key="12">
    <source>
        <dbReference type="Pfam" id="PF00483"/>
    </source>
</evidence>
<dbReference type="EMBL" id="CP040396">
    <property type="protein sequence ID" value="QCT01901.1"/>
    <property type="molecule type" value="Genomic_DNA"/>
</dbReference>
<dbReference type="GO" id="GO:0046872">
    <property type="term" value="F:metal ion binding"/>
    <property type="evidence" value="ECO:0007669"/>
    <property type="project" value="UniProtKB-KW"/>
</dbReference>
<evidence type="ECO:0000256" key="3">
    <source>
        <dbReference type="ARBA" id="ARBA00012461"/>
    </source>
</evidence>
<comment type="cofactor">
    <cofactor evidence="1">
        <name>Mg(2+)</name>
        <dbReference type="ChEBI" id="CHEBI:18420"/>
    </cofactor>
</comment>
<protein>
    <recommendedName>
        <fullName evidence="4">Glucose-1-phosphate thymidylyltransferase</fullName>
        <ecNumber evidence="3">2.7.7.24</ecNumber>
    </recommendedName>
    <alternativeName>
        <fullName evidence="10">dTDP-glucose pyrophosphorylase</fullName>
    </alternativeName>
    <alternativeName>
        <fullName evidence="9">dTDP-glucose synthase</fullName>
    </alternativeName>
</protein>
<dbReference type="PANTHER" id="PTHR43532">
    <property type="entry name" value="GLUCOSE-1-PHOSPHATE THYMIDYLYLTRANSFERASE"/>
    <property type="match status" value="1"/>
</dbReference>
<evidence type="ECO:0000256" key="5">
    <source>
        <dbReference type="ARBA" id="ARBA00022679"/>
    </source>
</evidence>
<evidence type="ECO:0000256" key="11">
    <source>
        <dbReference type="ARBA" id="ARBA00049336"/>
    </source>
</evidence>
<evidence type="ECO:0000256" key="8">
    <source>
        <dbReference type="ARBA" id="ARBA00022842"/>
    </source>
</evidence>
<dbReference type="PANTHER" id="PTHR43532:SF1">
    <property type="entry name" value="GLUCOSE-1-PHOSPHATE THYMIDYLYLTRANSFERASE 1"/>
    <property type="match status" value="1"/>
</dbReference>
<evidence type="ECO:0000256" key="6">
    <source>
        <dbReference type="ARBA" id="ARBA00022695"/>
    </source>
</evidence>
<evidence type="ECO:0000313" key="14">
    <source>
        <dbReference type="Proteomes" id="UP000300879"/>
    </source>
</evidence>
<keyword evidence="6" id="KW-0548">Nucleotidyltransferase</keyword>
<dbReference type="KEGG" id="palo:E6C60_1183"/>
<evidence type="ECO:0000256" key="1">
    <source>
        <dbReference type="ARBA" id="ARBA00001946"/>
    </source>
</evidence>
<comment type="catalytic activity">
    <reaction evidence="11">
        <text>dTTP + alpha-D-glucose 1-phosphate + H(+) = dTDP-alpha-D-glucose + diphosphate</text>
        <dbReference type="Rhea" id="RHEA:15225"/>
        <dbReference type="ChEBI" id="CHEBI:15378"/>
        <dbReference type="ChEBI" id="CHEBI:33019"/>
        <dbReference type="ChEBI" id="CHEBI:37568"/>
        <dbReference type="ChEBI" id="CHEBI:57477"/>
        <dbReference type="ChEBI" id="CHEBI:58601"/>
        <dbReference type="EC" id="2.7.7.24"/>
    </reaction>
</comment>
<dbReference type="EC" id="2.7.7.24" evidence="3"/>
<evidence type="ECO:0000256" key="9">
    <source>
        <dbReference type="ARBA" id="ARBA00032492"/>
    </source>
</evidence>
<dbReference type="InterPro" id="IPR029044">
    <property type="entry name" value="Nucleotide-diphossugar_trans"/>
</dbReference>
<dbReference type="GO" id="GO:0008879">
    <property type="term" value="F:glucose-1-phosphate thymidylyltransferase activity"/>
    <property type="evidence" value="ECO:0007669"/>
    <property type="project" value="UniProtKB-EC"/>
</dbReference>
<keyword evidence="14" id="KW-1185">Reference proteome</keyword>
<dbReference type="SUPFAM" id="SSF53448">
    <property type="entry name" value="Nucleotide-diphospho-sugar transferases"/>
    <property type="match status" value="1"/>
</dbReference>
<feature type="domain" description="Nucleotidyl transferase" evidence="12">
    <location>
        <begin position="4"/>
        <end position="241"/>
    </location>
</feature>
<evidence type="ECO:0000256" key="2">
    <source>
        <dbReference type="ARBA" id="ARBA00010480"/>
    </source>
</evidence>
<name>A0A4P8XKF5_9BACL</name>
<keyword evidence="8" id="KW-0460">Magnesium</keyword>
<evidence type="ECO:0000256" key="4">
    <source>
        <dbReference type="ARBA" id="ARBA00017654"/>
    </source>
</evidence>
<evidence type="ECO:0000256" key="10">
    <source>
        <dbReference type="ARBA" id="ARBA00032598"/>
    </source>
</evidence>
<dbReference type="InterPro" id="IPR005907">
    <property type="entry name" value="G1P_thy_trans_s"/>
</dbReference>
<evidence type="ECO:0000256" key="7">
    <source>
        <dbReference type="ARBA" id="ARBA00022723"/>
    </source>
</evidence>
<keyword evidence="7" id="KW-0479">Metal-binding</keyword>
<dbReference type="Pfam" id="PF00483">
    <property type="entry name" value="NTP_transferase"/>
    <property type="match status" value="1"/>
</dbReference>
<reference evidence="13 14" key="1">
    <citation type="submission" date="2019-05" db="EMBL/GenBank/DDBJ databases">
        <authorList>
            <person name="Chen C."/>
        </authorList>
    </citation>
    <scope>NUCLEOTIDE SEQUENCE [LARGE SCALE GENOMIC DNA]</scope>
    <source>
        <strain evidence="13 14">HB172198</strain>
    </source>
</reference>
<comment type="similarity">
    <text evidence="2">Belongs to the glucose-1-phosphate thymidylyltransferase family.</text>
</comment>
<sequence length="245" mass="27420">MKMKGVLLAGGNGTRLAPLTKLMNKHLLPVGRYPMIAYGIDRLRLAGITEVLLITGARSLGLYAEYFENGLKHGVRLTYRVQEQAGGIAEALELAKGFILPGEKFVMLLGDNLFLDDLQPYLRNFNKQPAGSARVLLSPVKDPHRYGVPVFNAEQSSKIDRIEEKPQQPQSQYAVTGIYMYDDAVFQWIERIHPSARGELEITDVNNLYAGEGRLEYDVLTQWWCDAGTFESLAEASLKMKNVTL</sequence>
<dbReference type="InterPro" id="IPR005835">
    <property type="entry name" value="NTP_transferase_dom"/>
</dbReference>
<dbReference type="AlphaFoldDB" id="A0A4P8XKF5"/>
<dbReference type="Gene3D" id="3.90.550.10">
    <property type="entry name" value="Spore Coat Polysaccharide Biosynthesis Protein SpsA, Chain A"/>
    <property type="match status" value="1"/>
</dbReference>
<proteinExistence type="inferred from homology"/>